<dbReference type="RefSeq" id="WP_224604635.1">
    <property type="nucleotide sequence ID" value="NZ_JAIQXV010000002.1"/>
</dbReference>
<feature type="transmembrane region" description="Helical" evidence="1">
    <location>
        <begin position="151"/>
        <end position="171"/>
    </location>
</feature>
<keyword evidence="1" id="KW-0812">Transmembrane</keyword>
<comment type="caution">
    <text evidence="2">The sequence shown here is derived from an EMBL/GenBank/DDBJ whole genome shotgun (WGS) entry which is preliminary data.</text>
</comment>
<feature type="transmembrane region" description="Helical" evidence="1">
    <location>
        <begin position="177"/>
        <end position="194"/>
    </location>
</feature>
<evidence type="ECO:0000313" key="2">
    <source>
        <dbReference type="EMBL" id="MFC6661031.1"/>
    </source>
</evidence>
<proteinExistence type="predicted"/>
<feature type="transmembrane region" description="Helical" evidence="1">
    <location>
        <begin position="120"/>
        <end position="139"/>
    </location>
</feature>
<accession>A0ABW1ZJQ2</accession>
<dbReference type="EMBL" id="JBHSWB010000001">
    <property type="protein sequence ID" value="MFC6661031.1"/>
    <property type="molecule type" value="Genomic_DNA"/>
</dbReference>
<gene>
    <name evidence="2" type="ORF">ACFP90_12275</name>
</gene>
<evidence type="ECO:0008006" key="4">
    <source>
        <dbReference type="Google" id="ProtNLM"/>
    </source>
</evidence>
<organism evidence="2 3">
    <name type="scientific">Deinococcus multiflagellatus</name>
    <dbReference type="NCBI Taxonomy" id="1656887"/>
    <lineage>
        <taxon>Bacteria</taxon>
        <taxon>Thermotogati</taxon>
        <taxon>Deinococcota</taxon>
        <taxon>Deinococci</taxon>
        <taxon>Deinococcales</taxon>
        <taxon>Deinococcaceae</taxon>
        <taxon>Deinococcus</taxon>
    </lineage>
</organism>
<name>A0ABW1ZJQ2_9DEIO</name>
<evidence type="ECO:0000256" key="1">
    <source>
        <dbReference type="SAM" id="Phobius"/>
    </source>
</evidence>
<sequence length="213" mass="23191">MTHTPQPLTDYLAAVTAPFPAETAARLRGELQAHVLDAAEALADQGDPTPTETALRDLGSVREVRRALERQHYTGAEEEVLLACRFAHLKRTSPLSMALGAAIVLAWPLLLQWLERPITWGLYGALGAVVLASAILERWVPPRFPARSARVLLGLLRLCMVPAVIGAFQVLTLDGEATRWAGLLGAGVGFWLVARHDWRTLWALLPKALSGAR</sequence>
<keyword evidence="1" id="KW-0472">Membrane</keyword>
<protein>
    <recommendedName>
        <fullName evidence="4">Integral membrane protein</fullName>
    </recommendedName>
</protein>
<dbReference type="Proteomes" id="UP001596317">
    <property type="component" value="Unassembled WGS sequence"/>
</dbReference>
<keyword evidence="1" id="KW-1133">Transmembrane helix</keyword>
<evidence type="ECO:0000313" key="3">
    <source>
        <dbReference type="Proteomes" id="UP001596317"/>
    </source>
</evidence>
<keyword evidence="3" id="KW-1185">Reference proteome</keyword>
<reference evidence="3" key="1">
    <citation type="journal article" date="2019" name="Int. J. Syst. Evol. Microbiol.">
        <title>The Global Catalogue of Microorganisms (GCM) 10K type strain sequencing project: providing services to taxonomists for standard genome sequencing and annotation.</title>
        <authorList>
            <consortium name="The Broad Institute Genomics Platform"/>
            <consortium name="The Broad Institute Genome Sequencing Center for Infectious Disease"/>
            <person name="Wu L."/>
            <person name="Ma J."/>
        </authorList>
    </citation>
    <scope>NUCLEOTIDE SEQUENCE [LARGE SCALE GENOMIC DNA]</scope>
    <source>
        <strain evidence="3">CCUG 63830</strain>
    </source>
</reference>
<feature type="transmembrane region" description="Helical" evidence="1">
    <location>
        <begin position="95"/>
        <end position="114"/>
    </location>
</feature>